<protein>
    <submittedName>
        <fullName evidence="1">Uncharacterized protein</fullName>
    </submittedName>
</protein>
<keyword evidence="2" id="KW-1185">Reference proteome</keyword>
<gene>
    <name evidence="1" type="ORF">KC01_LOCUS21639</name>
</gene>
<dbReference type="EMBL" id="OZ035824">
    <property type="protein sequence ID" value="CAL1592387.1"/>
    <property type="molecule type" value="Genomic_DNA"/>
</dbReference>
<accession>A0AAV2KWH4</accession>
<name>A0AAV2KWH4_KNICA</name>
<proteinExistence type="predicted"/>
<evidence type="ECO:0000313" key="2">
    <source>
        <dbReference type="Proteomes" id="UP001497482"/>
    </source>
</evidence>
<dbReference type="Proteomes" id="UP001497482">
    <property type="component" value="Chromosome 2"/>
</dbReference>
<reference evidence="1 2" key="1">
    <citation type="submission" date="2024-04" db="EMBL/GenBank/DDBJ databases">
        <authorList>
            <person name="Waldvogel A.-M."/>
            <person name="Schoenle A."/>
        </authorList>
    </citation>
    <scope>NUCLEOTIDE SEQUENCE [LARGE SCALE GENOMIC DNA]</scope>
</reference>
<sequence>MVDSGATKHIITDIGRFEEFDPTFKPQSHILELADGERASGRKSAGDRQLSNGLVSNIMSLIFSSAYVL</sequence>
<evidence type="ECO:0000313" key="1">
    <source>
        <dbReference type="EMBL" id="CAL1592387.1"/>
    </source>
</evidence>
<dbReference type="AlphaFoldDB" id="A0AAV2KWH4"/>
<organism evidence="1 2">
    <name type="scientific">Knipowitschia caucasica</name>
    <name type="common">Caucasian dwarf goby</name>
    <name type="synonym">Pomatoschistus caucasicus</name>
    <dbReference type="NCBI Taxonomy" id="637954"/>
    <lineage>
        <taxon>Eukaryota</taxon>
        <taxon>Metazoa</taxon>
        <taxon>Chordata</taxon>
        <taxon>Craniata</taxon>
        <taxon>Vertebrata</taxon>
        <taxon>Euteleostomi</taxon>
        <taxon>Actinopterygii</taxon>
        <taxon>Neopterygii</taxon>
        <taxon>Teleostei</taxon>
        <taxon>Neoteleostei</taxon>
        <taxon>Acanthomorphata</taxon>
        <taxon>Gobiaria</taxon>
        <taxon>Gobiiformes</taxon>
        <taxon>Gobioidei</taxon>
        <taxon>Gobiidae</taxon>
        <taxon>Gobiinae</taxon>
        <taxon>Knipowitschia</taxon>
    </lineage>
</organism>